<evidence type="ECO:0008006" key="5">
    <source>
        <dbReference type="Google" id="ProtNLM"/>
    </source>
</evidence>
<sequence>MRKSPPLGGKNKSREQRLEAMAKSQAAQDEPALAKTAANTPKAKAALGEAYASYGKIDKAIALYKEALGSSFAEADLARLHLGQAPLAKGDTAAATKALQSVKNPKLSGLANLWIVAGK</sequence>
<evidence type="ECO:0000256" key="2">
    <source>
        <dbReference type="SAM" id="MobiDB-lite"/>
    </source>
</evidence>
<proteinExistence type="predicted"/>
<protein>
    <recommendedName>
        <fullName evidence="5">Tetratricopeptide repeat protein</fullName>
    </recommendedName>
</protein>
<evidence type="ECO:0000313" key="3">
    <source>
        <dbReference type="EMBL" id="KAB7738865.1"/>
    </source>
</evidence>
<dbReference type="Proteomes" id="UP000468901">
    <property type="component" value="Unassembled WGS sequence"/>
</dbReference>
<dbReference type="PROSITE" id="PS50005">
    <property type="entry name" value="TPR"/>
    <property type="match status" value="1"/>
</dbReference>
<gene>
    <name evidence="3" type="ORF">F2P47_14700</name>
</gene>
<accession>A0A6N6VGQ5</accession>
<dbReference type="EMBL" id="WESC01000015">
    <property type="protein sequence ID" value="KAB7738865.1"/>
    <property type="molecule type" value="Genomic_DNA"/>
</dbReference>
<evidence type="ECO:0000313" key="4">
    <source>
        <dbReference type="Proteomes" id="UP000468901"/>
    </source>
</evidence>
<evidence type="ECO:0000256" key="1">
    <source>
        <dbReference type="PROSITE-ProRule" id="PRU00339"/>
    </source>
</evidence>
<dbReference type="InterPro" id="IPR019734">
    <property type="entry name" value="TPR_rpt"/>
</dbReference>
<keyword evidence="4" id="KW-1185">Reference proteome</keyword>
<feature type="region of interest" description="Disordered" evidence="2">
    <location>
        <begin position="1"/>
        <end position="39"/>
    </location>
</feature>
<comment type="caution">
    <text evidence="3">The sequence shown here is derived from an EMBL/GenBank/DDBJ whole genome shotgun (WGS) entry which is preliminary data.</text>
</comment>
<feature type="repeat" description="TPR" evidence="1">
    <location>
        <begin position="41"/>
        <end position="74"/>
    </location>
</feature>
<keyword evidence="1" id="KW-0802">TPR repeat</keyword>
<dbReference type="InterPro" id="IPR011990">
    <property type="entry name" value="TPR-like_helical_dom_sf"/>
</dbReference>
<reference evidence="3 4" key="1">
    <citation type="submission" date="2019-09" db="EMBL/GenBank/DDBJ databases">
        <title>Parvibaculum sedimenti sp. nov., isolated from sediment.</title>
        <authorList>
            <person name="Wang Y."/>
        </authorList>
    </citation>
    <scope>NUCLEOTIDE SEQUENCE [LARGE SCALE GENOMIC DNA]</scope>
    <source>
        <strain evidence="3 4">HXT-9</strain>
    </source>
</reference>
<organism evidence="3 4">
    <name type="scientific">Parvibaculum sedimenti</name>
    <dbReference type="NCBI Taxonomy" id="2608632"/>
    <lineage>
        <taxon>Bacteria</taxon>
        <taxon>Pseudomonadati</taxon>
        <taxon>Pseudomonadota</taxon>
        <taxon>Alphaproteobacteria</taxon>
        <taxon>Hyphomicrobiales</taxon>
        <taxon>Parvibaculaceae</taxon>
        <taxon>Parvibaculum</taxon>
    </lineage>
</organism>
<dbReference type="AlphaFoldDB" id="A0A6N6VGQ5"/>
<dbReference type="RefSeq" id="WP_152217140.1">
    <property type="nucleotide sequence ID" value="NZ_JBAQYD010000045.1"/>
</dbReference>
<dbReference type="SUPFAM" id="SSF48452">
    <property type="entry name" value="TPR-like"/>
    <property type="match status" value="1"/>
</dbReference>
<dbReference type="Gene3D" id="1.25.40.10">
    <property type="entry name" value="Tetratricopeptide repeat domain"/>
    <property type="match status" value="1"/>
</dbReference>
<name>A0A6N6VGQ5_9HYPH</name>